<dbReference type="InterPro" id="IPR009908">
    <property type="entry name" value="Methylamine_util_MauE"/>
</dbReference>
<feature type="transmembrane region" description="Helical" evidence="5">
    <location>
        <begin position="94"/>
        <end position="114"/>
    </location>
</feature>
<evidence type="ECO:0000256" key="3">
    <source>
        <dbReference type="ARBA" id="ARBA00022989"/>
    </source>
</evidence>
<comment type="caution">
    <text evidence="7">The sequence shown here is derived from an EMBL/GenBank/DDBJ whole genome shotgun (WGS) entry which is preliminary data.</text>
</comment>
<comment type="subcellular location">
    <subcellularLocation>
        <location evidence="1">Membrane</location>
        <topology evidence="1">Multi-pass membrane protein</topology>
    </subcellularLocation>
</comment>
<feature type="transmembrane region" description="Helical" evidence="5">
    <location>
        <begin position="6"/>
        <end position="29"/>
    </location>
</feature>
<protein>
    <recommendedName>
        <fullName evidence="6">Methylamine utilisation protein MauE domain-containing protein</fullName>
    </recommendedName>
</protein>
<dbReference type="PANTHER" id="PTHR36974:SF1">
    <property type="entry name" value="DOXX FAMILY MEMBRANE PROTEIN"/>
    <property type="match status" value="1"/>
</dbReference>
<dbReference type="PANTHER" id="PTHR36974">
    <property type="entry name" value="MEMBRANE PROTEIN-RELATED"/>
    <property type="match status" value="1"/>
</dbReference>
<evidence type="ECO:0000313" key="7">
    <source>
        <dbReference type="EMBL" id="NAS11844.1"/>
    </source>
</evidence>
<evidence type="ECO:0000256" key="5">
    <source>
        <dbReference type="SAM" id="Phobius"/>
    </source>
</evidence>
<keyword evidence="2 5" id="KW-0812">Transmembrane</keyword>
<accession>A0A6L9EAY8</accession>
<evidence type="ECO:0000256" key="2">
    <source>
        <dbReference type="ARBA" id="ARBA00022692"/>
    </source>
</evidence>
<evidence type="ECO:0000256" key="4">
    <source>
        <dbReference type="ARBA" id="ARBA00023136"/>
    </source>
</evidence>
<keyword evidence="4 5" id="KW-0472">Membrane</keyword>
<dbReference type="Proteomes" id="UP000475249">
    <property type="component" value="Unassembled WGS sequence"/>
</dbReference>
<dbReference type="GO" id="GO:0016020">
    <property type="term" value="C:membrane"/>
    <property type="evidence" value="ECO:0007669"/>
    <property type="project" value="UniProtKB-SubCell"/>
</dbReference>
<evidence type="ECO:0000313" key="8">
    <source>
        <dbReference type="Proteomes" id="UP000475249"/>
    </source>
</evidence>
<dbReference type="GO" id="GO:0030416">
    <property type="term" value="P:methylamine metabolic process"/>
    <property type="evidence" value="ECO:0007669"/>
    <property type="project" value="InterPro"/>
</dbReference>
<reference evidence="7 8" key="1">
    <citation type="submission" date="2020-01" db="EMBL/GenBank/DDBJ databases">
        <title>Bacteria diversity of Porities sp.</title>
        <authorList>
            <person name="Wang G."/>
        </authorList>
    </citation>
    <scope>NUCLEOTIDE SEQUENCE [LARGE SCALE GENOMIC DNA]</scope>
    <source>
        <strain evidence="7 8">R33</strain>
    </source>
</reference>
<dbReference type="RefSeq" id="WP_161434884.1">
    <property type="nucleotide sequence ID" value="NZ_WXYO01000003.1"/>
</dbReference>
<dbReference type="AlphaFoldDB" id="A0A6L9EAY8"/>
<dbReference type="Pfam" id="PF07291">
    <property type="entry name" value="MauE"/>
    <property type="match status" value="1"/>
</dbReference>
<feature type="domain" description="Methylamine utilisation protein MauE" evidence="6">
    <location>
        <begin position="8"/>
        <end position="89"/>
    </location>
</feature>
<keyword evidence="3 5" id="KW-1133">Transmembrane helix</keyword>
<dbReference type="EMBL" id="WXYO01000003">
    <property type="protein sequence ID" value="NAS11844.1"/>
    <property type="molecule type" value="Genomic_DNA"/>
</dbReference>
<feature type="transmembrane region" description="Helical" evidence="5">
    <location>
        <begin position="41"/>
        <end position="59"/>
    </location>
</feature>
<evidence type="ECO:0000259" key="6">
    <source>
        <dbReference type="Pfam" id="PF07291"/>
    </source>
</evidence>
<feature type="transmembrane region" description="Helical" evidence="5">
    <location>
        <begin position="65"/>
        <end position="82"/>
    </location>
</feature>
<evidence type="ECO:0000256" key="1">
    <source>
        <dbReference type="ARBA" id="ARBA00004141"/>
    </source>
</evidence>
<organism evidence="7 8">
    <name type="scientific">Poritiphilus flavus</name>
    <dbReference type="NCBI Taxonomy" id="2697053"/>
    <lineage>
        <taxon>Bacteria</taxon>
        <taxon>Pseudomonadati</taxon>
        <taxon>Bacteroidota</taxon>
        <taxon>Flavobacteriia</taxon>
        <taxon>Flavobacteriales</taxon>
        <taxon>Flavobacteriaceae</taxon>
        <taxon>Poritiphilus</taxon>
    </lineage>
</organism>
<name>A0A6L9EAY8_9FLAO</name>
<sequence>MQYPWHLYLMAGIYVFAGLFHFIRPRIYLRIMPAYLPKPELLVWLSGIAEILLGLGLCFSGTRNISVYGIVLMLVVFLLVHIHMLRDKKASMGLPVWLLIARIPLQFGLMYWALNYLI</sequence>
<gene>
    <name evidence="7" type="ORF">GTQ38_07525</name>
</gene>
<proteinExistence type="predicted"/>
<keyword evidence="8" id="KW-1185">Reference proteome</keyword>